<dbReference type="Pfam" id="PF00535">
    <property type="entry name" value="Glycos_transf_2"/>
    <property type="match status" value="1"/>
</dbReference>
<proteinExistence type="predicted"/>
<sequence length="337" mass="37873">MSSPLVTIGIPAYNREEWIAQAVESALAQTWPNKEVIVADDGSTDRTREILFGFGDRITLISLPGNSGPSSARNAILAAARGEWIQWLDSDDYLLPAKVEAQIREADADSADVLLSPSIIEQWGAEGPAPLWTAHLPEPFDPLYLWLAFSFPQIGAQLWRREALAGIGGWSLTHLAEDYELWRRALQKGLRFGFTPSAGAVYRMGRSSSLTSSKLHAFLSAQNRETDTMLAWLIEERRLTPKLARAAGIGFFHRLGAYKRFDPIEADRQLARYGEWIWPILPSRDRRMLRLGISYAQAAQIKELGKPWIARVEGFLRSLRRKNHAPSDGRMTERPIP</sequence>
<dbReference type="Proteomes" id="UP000381693">
    <property type="component" value="Unassembled WGS sequence"/>
</dbReference>
<reference evidence="3" key="1">
    <citation type="submission" date="2019-09" db="EMBL/GenBank/DDBJ databases">
        <authorList>
            <person name="Cremers G."/>
        </authorList>
    </citation>
    <scope>NUCLEOTIDE SEQUENCE [LARGE SCALE GENOMIC DNA]</scope>
    <source>
        <strain evidence="3">3B</strain>
    </source>
</reference>
<accession>A0A5E6MBU0</accession>
<dbReference type="SUPFAM" id="SSF53448">
    <property type="entry name" value="Nucleotide-diphospho-sugar transferases"/>
    <property type="match status" value="1"/>
</dbReference>
<name>A0A5E6MBU0_9BACT</name>
<evidence type="ECO:0000313" key="4">
    <source>
        <dbReference type="Proteomes" id="UP000381693"/>
    </source>
</evidence>
<comment type="caution">
    <text evidence="3">The sequence shown here is derived from an EMBL/GenBank/DDBJ whole genome shotgun (WGS) entry which is preliminary data.</text>
</comment>
<feature type="domain" description="Glycosyltransferase 2-like" evidence="1">
    <location>
        <begin position="7"/>
        <end position="125"/>
    </location>
</feature>
<keyword evidence="4" id="KW-1185">Reference proteome</keyword>
<dbReference type="Pfam" id="PF13632">
    <property type="entry name" value="Glyco_trans_2_3"/>
    <property type="match status" value="1"/>
</dbReference>
<dbReference type="OrthoDB" id="9785185at2"/>
<keyword evidence="3" id="KW-0328">Glycosyltransferase</keyword>
<feature type="domain" description="Glycosyltransferase 2-like" evidence="2">
    <location>
        <begin position="159"/>
        <end position="203"/>
    </location>
</feature>
<dbReference type="PANTHER" id="PTHR43685:SF2">
    <property type="entry name" value="GLYCOSYLTRANSFERASE 2-LIKE DOMAIN-CONTAINING PROTEIN"/>
    <property type="match status" value="1"/>
</dbReference>
<evidence type="ECO:0000259" key="2">
    <source>
        <dbReference type="Pfam" id="PF13632"/>
    </source>
</evidence>
<dbReference type="AlphaFoldDB" id="A0A5E6MBU0"/>
<evidence type="ECO:0000313" key="3">
    <source>
        <dbReference type="EMBL" id="VVM07002.1"/>
    </source>
</evidence>
<dbReference type="GO" id="GO:0050501">
    <property type="term" value="F:hyaluronan synthase activity"/>
    <property type="evidence" value="ECO:0007669"/>
    <property type="project" value="UniProtKB-EC"/>
</dbReference>
<dbReference type="EMBL" id="CABFUZ020000141">
    <property type="protein sequence ID" value="VVM07002.1"/>
    <property type="molecule type" value="Genomic_DNA"/>
</dbReference>
<dbReference type="Gene3D" id="3.90.550.10">
    <property type="entry name" value="Spore Coat Polysaccharide Biosynthesis Protein SpsA, Chain A"/>
    <property type="match status" value="1"/>
</dbReference>
<dbReference type="PANTHER" id="PTHR43685">
    <property type="entry name" value="GLYCOSYLTRANSFERASE"/>
    <property type="match status" value="1"/>
</dbReference>
<dbReference type="RefSeq" id="WP_142525397.1">
    <property type="nucleotide sequence ID" value="NZ_CABFUZ020000141.1"/>
</dbReference>
<dbReference type="InterPro" id="IPR029044">
    <property type="entry name" value="Nucleotide-diphossugar_trans"/>
</dbReference>
<protein>
    <submittedName>
        <fullName evidence="3">Hyaluronan synthase</fullName>
        <ecNumber evidence="3">2.4.1.212</ecNumber>
    </submittedName>
</protein>
<dbReference type="EC" id="2.4.1.212" evidence="3"/>
<gene>
    <name evidence="3" type="primary">hyaD</name>
    <name evidence="3" type="ORF">MAMC_01392</name>
</gene>
<dbReference type="InterPro" id="IPR050834">
    <property type="entry name" value="Glycosyltransf_2"/>
</dbReference>
<dbReference type="CDD" id="cd00761">
    <property type="entry name" value="Glyco_tranf_GTA_type"/>
    <property type="match status" value="1"/>
</dbReference>
<evidence type="ECO:0000259" key="1">
    <source>
        <dbReference type="Pfam" id="PF00535"/>
    </source>
</evidence>
<organism evidence="3 4">
    <name type="scientific">Methylacidimicrobium cyclopophantes</name>
    <dbReference type="NCBI Taxonomy" id="1041766"/>
    <lineage>
        <taxon>Bacteria</taxon>
        <taxon>Pseudomonadati</taxon>
        <taxon>Verrucomicrobiota</taxon>
        <taxon>Methylacidimicrobium</taxon>
    </lineage>
</organism>
<dbReference type="InterPro" id="IPR001173">
    <property type="entry name" value="Glyco_trans_2-like"/>
</dbReference>
<keyword evidence="3" id="KW-0808">Transferase</keyword>